<comment type="caution">
    <text evidence="1">The sequence shown here is derived from an EMBL/GenBank/DDBJ whole genome shotgun (WGS) entry which is preliminary data.</text>
</comment>
<proteinExistence type="predicted"/>
<accession>A0A8S1V2Y1</accession>
<keyword evidence="2" id="KW-1185">Reference proteome</keyword>
<name>A0A8S1V2Y1_PAROT</name>
<dbReference type="EMBL" id="CAJJDP010000053">
    <property type="protein sequence ID" value="CAD8169106.1"/>
    <property type="molecule type" value="Genomic_DNA"/>
</dbReference>
<organism evidence="1 2">
    <name type="scientific">Paramecium octaurelia</name>
    <dbReference type="NCBI Taxonomy" id="43137"/>
    <lineage>
        <taxon>Eukaryota</taxon>
        <taxon>Sar</taxon>
        <taxon>Alveolata</taxon>
        <taxon>Ciliophora</taxon>
        <taxon>Intramacronucleata</taxon>
        <taxon>Oligohymenophorea</taxon>
        <taxon>Peniculida</taxon>
        <taxon>Parameciidae</taxon>
        <taxon>Paramecium</taxon>
    </lineage>
</organism>
<dbReference type="AlphaFoldDB" id="A0A8S1V2Y1"/>
<dbReference type="Proteomes" id="UP000683925">
    <property type="component" value="Unassembled WGS sequence"/>
</dbReference>
<gene>
    <name evidence="1" type="ORF">POCTA_138.1.T0530040</name>
</gene>
<evidence type="ECO:0000313" key="2">
    <source>
        <dbReference type="Proteomes" id="UP000683925"/>
    </source>
</evidence>
<sequence>MLHSNQQKIQLGKLFNETNTACFSLSLSQGSIENRITKTGVASGKLYDQLFVLFKIAEWCEILKSQRSGTLKITNLHSIKHYPQQLNLQGQQNLVCKSLSKRNLSISR</sequence>
<protein>
    <submittedName>
        <fullName evidence="1">Uncharacterized protein</fullName>
    </submittedName>
</protein>
<evidence type="ECO:0000313" key="1">
    <source>
        <dbReference type="EMBL" id="CAD8169106.1"/>
    </source>
</evidence>
<reference evidence="1" key="1">
    <citation type="submission" date="2021-01" db="EMBL/GenBank/DDBJ databases">
        <authorList>
            <consortium name="Genoscope - CEA"/>
            <person name="William W."/>
        </authorList>
    </citation>
    <scope>NUCLEOTIDE SEQUENCE</scope>
</reference>